<dbReference type="PROSITE" id="PS00107">
    <property type="entry name" value="PROTEIN_KINASE_ATP"/>
    <property type="match status" value="1"/>
</dbReference>
<dbReference type="GO" id="GO:0005524">
    <property type="term" value="F:ATP binding"/>
    <property type="evidence" value="ECO:0007669"/>
    <property type="project" value="UniProtKB-UniRule"/>
</dbReference>
<evidence type="ECO:0000313" key="11">
    <source>
        <dbReference type="Proteomes" id="UP000799441"/>
    </source>
</evidence>
<organism evidence="10 11">
    <name type="scientific">Polychaeton citri CBS 116435</name>
    <dbReference type="NCBI Taxonomy" id="1314669"/>
    <lineage>
        <taxon>Eukaryota</taxon>
        <taxon>Fungi</taxon>
        <taxon>Dikarya</taxon>
        <taxon>Ascomycota</taxon>
        <taxon>Pezizomycotina</taxon>
        <taxon>Dothideomycetes</taxon>
        <taxon>Dothideomycetidae</taxon>
        <taxon>Capnodiales</taxon>
        <taxon>Capnodiaceae</taxon>
        <taxon>Polychaeton</taxon>
    </lineage>
</organism>
<name>A0A9P4QFI9_9PEZI</name>
<dbReference type="GO" id="GO:0000245">
    <property type="term" value="P:spliceosomal complex assembly"/>
    <property type="evidence" value="ECO:0007669"/>
    <property type="project" value="TreeGrafter"/>
</dbReference>
<evidence type="ECO:0000256" key="1">
    <source>
        <dbReference type="ARBA" id="ARBA00012513"/>
    </source>
</evidence>
<dbReference type="EMBL" id="MU003770">
    <property type="protein sequence ID" value="KAF2724703.1"/>
    <property type="molecule type" value="Genomic_DNA"/>
</dbReference>
<keyword evidence="4 9" id="KW-0547">Nucleotide-binding</keyword>
<evidence type="ECO:0000256" key="3">
    <source>
        <dbReference type="ARBA" id="ARBA00022679"/>
    </source>
</evidence>
<dbReference type="InterPro" id="IPR011009">
    <property type="entry name" value="Kinase-like_dom_sf"/>
</dbReference>
<evidence type="ECO:0000256" key="5">
    <source>
        <dbReference type="ARBA" id="ARBA00022777"/>
    </source>
</evidence>
<evidence type="ECO:0000256" key="6">
    <source>
        <dbReference type="ARBA" id="ARBA00022840"/>
    </source>
</evidence>
<keyword evidence="5" id="KW-0418">Kinase</keyword>
<comment type="caution">
    <text evidence="10">The sequence shown here is derived from an EMBL/GenBank/DDBJ whole genome shotgun (WGS) entry which is preliminary data.</text>
</comment>
<dbReference type="GO" id="GO:0004674">
    <property type="term" value="F:protein serine/threonine kinase activity"/>
    <property type="evidence" value="ECO:0007669"/>
    <property type="project" value="UniProtKB-KW"/>
</dbReference>
<keyword evidence="6 9" id="KW-0067">ATP-binding</keyword>
<evidence type="ECO:0000313" key="10">
    <source>
        <dbReference type="EMBL" id="KAF2724703.1"/>
    </source>
</evidence>
<comment type="catalytic activity">
    <reaction evidence="8">
        <text>L-seryl-[protein] + ATP = O-phospho-L-seryl-[protein] + ADP + H(+)</text>
        <dbReference type="Rhea" id="RHEA:17989"/>
        <dbReference type="Rhea" id="RHEA-COMP:9863"/>
        <dbReference type="Rhea" id="RHEA-COMP:11604"/>
        <dbReference type="ChEBI" id="CHEBI:15378"/>
        <dbReference type="ChEBI" id="CHEBI:29999"/>
        <dbReference type="ChEBI" id="CHEBI:30616"/>
        <dbReference type="ChEBI" id="CHEBI:83421"/>
        <dbReference type="ChEBI" id="CHEBI:456216"/>
        <dbReference type="EC" id="2.7.11.1"/>
    </reaction>
</comment>
<proteinExistence type="predicted"/>
<dbReference type="InterPro" id="IPR051334">
    <property type="entry name" value="SRPK"/>
</dbReference>
<evidence type="ECO:0000256" key="8">
    <source>
        <dbReference type="ARBA" id="ARBA00048679"/>
    </source>
</evidence>
<dbReference type="PANTHER" id="PTHR47634:SF9">
    <property type="entry name" value="PROTEIN KINASE DOMAIN-CONTAINING PROTEIN-RELATED"/>
    <property type="match status" value="1"/>
</dbReference>
<dbReference type="AlphaFoldDB" id="A0A9P4QFI9"/>
<comment type="catalytic activity">
    <reaction evidence="7">
        <text>L-threonyl-[protein] + ATP = O-phospho-L-threonyl-[protein] + ADP + H(+)</text>
        <dbReference type="Rhea" id="RHEA:46608"/>
        <dbReference type="Rhea" id="RHEA-COMP:11060"/>
        <dbReference type="Rhea" id="RHEA-COMP:11605"/>
        <dbReference type="ChEBI" id="CHEBI:15378"/>
        <dbReference type="ChEBI" id="CHEBI:30013"/>
        <dbReference type="ChEBI" id="CHEBI:30616"/>
        <dbReference type="ChEBI" id="CHEBI:61977"/>
        <dbReference type="ChEBI" id="CHEBI:456216"/>
        <dbReference type="EC" id="2.7.11.1"/>
    </reaction>
</comment>
<dbReference type="GO" id="GO:0050684">
    <property type="term" value="P:regulation of mRNA processing"/>
    <property type="evidence" value="ECO:0007669"/>
    <property type="project" value="TreeGrafter"/>
</dbReference>
<dbReference type="SUPFAM" id="SSF56112">
    <property type="entry name" value="Protein kinase-like (PK-like)"/>
    <property type="match status" value="1"/>
</dbReference>
<dbReference type="PANTHER" id="PTHR47634">
    <property type="entry name" value="PROTEIN KINASE DOMAIN-CONTAINING PROTEIN-RELATED"/>
    <property type="match status" value="1"/>
</dbReference>
<dbReference type="OrthoDB" id="5979581at2759"/>
<keyword evidence="11" id="KW-1185">Reference proteome</keyword>
<dbReference type="EC" id="2.7.11.1" evidence="1"/>
<reference evidence="10" key="1">
    <citation type="journal article" date="2020" name="Stud. Mycol.">
        <title>101 Dothideomycetes genomes: a test case for predicting lifestyles and emergence of pathogens.</title>
        <authorList>
            <person name="Haridas S."/>
            <person name="Albert R."/>
            <person name="Binder M."/>
            <person name="Bloem J."/>
            <person name="Labutti K."/>
            <person name="Salamov A."/>
            <person name="Andreopoulos B."/>
            <person name="Baker S."/>
            <person name="Barry K."/>
            <person name="Bills G."/>
            <person name="Bluhm B."/>
            <person name="Cannon C."/>
            <person name="Castanera R."/>
            <person name="Culley D."/>
            <person name="Daum C."/>
            <person name="Ezra D."/>
            <person name="Gonzalez J."/>
            <person name="Henrissat B."/>
            <person name="Kuo A."/>
            <person name="Liang C."/>
            <person name="Lipzen A."/>
            <person name="Lutzoni F."/>
            <person name="Magnuson J."/>
            <person name="Mondo S."/>
            <person name="Nolan M."/>
            <person name="Ohm R."/>
            <person name="Pangilinan J."/>
            <person name="Park H.-J."/>
            <person name="Ramirez L."/>
            <person name="Alfaro M."/>
            <person name="Sun H."/>
            <person name="Tritt A."/>
            <person name="Yoshinaga Y."/>
            <person name="Zwiers L.-H."/>
            <person name="Turgeon B."/>
            <person name="Goodwin S."/>
            <person name="Spatafora J."/>
            <person name="Crous P."/>
            <person name="Grigoriev I."/>
        </authorList>
    </citation>
    <scope>NUCLEOTIDE SEQUENCE</scope>
    <source>
        <strain evidence="10">CBS 116435</strain>
    </source>
</reference>
<dbReference type="Gene3D" id="3.30.200.20">
    <property type="entry name" value="Phosphorylase Kinase, domain 1"/>
    <property type="match status" value="1"/>
</dbReference>
<dbReference type="Proteomes" id="UP000799441">
    <property type="component" value="Unassembled WGS sequence"/>
</dbReference>
<evidence type="ECO:0000256" key="9">
    <source>
        <dbReference type="PROSITE-ProRule" id="PRU10141"/>
    </source>
</evidence>
<sequence length="158" mass="17524">MKKINSQLCSSLRLSSTGVGRQNTRVPQACLTSLRPTSIDHFDLVCDVEAEPLHRYRLGGYHPIHTGDVSDSGRYRILHKLGWGGYSTVWAARDERASENMAIKIAVSGLVFQACLKTLPTNIWIVPDSFYSTSQGLRSSISQKLRAVGTSKVYARQL</sequence>
<accession>A0A9P4QFI9</accession>
<protein>
    <recommendedName>
        <fullName evidence="1">non-specific serine/threonine protein kinase</fullName>
        <ecNumber evidence="1">2.7.11.1</ecNumber>
    </recommendedName>
</protein>
<evidence type="ECO:0000256" key="7">
    <source>
        <dbReference type="ARBA" id="ARBA00047899"/>
    </source>
</evidence>
<keyword evidence="2" id="KW-0723">Serine/threonine-protein kinase</keyword>
<gene>
    <name evidence="10" type="ORF">K431DRAFT_261796</name>
</gene>
<feature type="binding site" evidence="9">
    <location>
        <position position="104"/>
    </location>
    <ligand>
        <name>ATP</name>
        <dbReference type="ChEBI" id="CHEBI:30616"/>
    </ligand>
</feature>
<evidence type="ECO:0000256" key="4">
    <source>
        <dbReference type="ARBA" id="ARBA00022741"/>
    </source>
</evidence>
<dbReference type="InterPro" id="IPR017441">
    <property type="entry name" value="Protein_kinase_ATP_BS"/>
</dbReference>
<evidence type="ECO:0000256" key="2">
    <source>
        <dbReference type="ARBA" id="ARBA00022527"/>
    </source>
</evidence>
<keyword evidence="3" id="KW-0808">Transferase</keyword>